<dbReference type="AlphaFoldDB" id="A0A448WFZ9"/>
<accession>A0A448WFZ9</accession>
<gene>
    <name evidence="1" type="ORF">PXEA_LOCUS4151</name>
</gene>
<dbReference type="Proteomes" id="UP000784294">
    <property type="component" value="Unassembled WGS sequence"/>
</dbReference>
<organism evidence="1 2">
    <name type="scientific">Protopolystoma xenopodis</name>
    <dbReference type="NCBI Taxonomy" id="117903"/>
    <lineage>
        <taxon>Eukaryota</taxon>
        <taxon>Metazoa</taxon>
        <taxon>Spiralia</taxon>
        <taxon>Lophotrochozoa</taxon>
        <taxon>Platyhelminthes</taxon>
        <taxon>Monogenea</taxon>
        <taxon>Polyopisthocotylea</taxon>
        <taxon>Polystomatidea</taxon>
        <taxon>Polystomatidae</taxon>
        <taxon>Protopolystoma</taxon>
    </lineage>
</organism>
<evidence type="ECO:0000313" key="1">
    <source>
        <dbReference type="EMBL" id="VEL10711.1"/>
    </source>
</evidence>
<comment type="caution">
    <text evidence="1">The sequence shown here is derived from an EMBL/GenBank/DDBJ whole genome shotgun (WGS) entry which is preliminary data.</text>
</comment>
<proteinExistence type="predicted"/>
<protein>
    <submittedName>
        <fullName evidence="1">Uncharacterized protein</fullName>
    </submittedName>
</protein>
<dbReference type="EMBL" id="CAAALY010009755">
    <property type="protein sequence ID" value="VEL10711.1"/>
    <property type="molecule type" value="Genomic_DNA"/>
</dbReference>
<name>A0A448WFZ9_9PLAT</name>
<reference evidence="1" key="1">
    <citation type="submission" date="2018-11" db="EMBL/GenBank/DDBJ databases">
        <authorList>
            <consortium name="Pathogen Informatics"/>
        </authorList>
    </citation>
    <scope>NUCLEOTIDE SEQUENCE</scope>
</reference>
<keyword evidence="2" id="KW-1185">Reference proteome</keyword>
<sequence>MCDLHRGGVFCLVCRGETFLPANYARQSVEVRANWMRAMSAHQHVAEGAVVTSRRRDLGNGPNGRPVLQVRTRPSPFAPIDMFTGQQLMLTAADGTDSRQKMVFSRVSKELLKFLPFFTLLCPPETVEYGLITNSGMY</sequence>
<evidence type="ECO:0000313" key="2">
    <source>
        <dbReference type="Proteomes" id="UP000784294"/>
    </source>
</evidence>